<comment type="caution">
    <text evidence="1">The sequence shown here is derived from an EMBL/GenBank/DDBJ whole genome shotgun (WGS) entry which is preliminary data.</text>
</comment>
<evidence type="ECO:0000313" key="1">
    <source>
        <dbReference type="EMBL" id="KAL3691597.1"/>
    </source>
</evidence>
<dbReference type="AlphaFoldDB" id="A0ABD3HLZ8"/>
<organism evidence="1 2">
    <name type="scientific">Riccia sorocarpa</name>
    <dbReference type="NCBI Taxonomy" id="122646"/>
    <lineage>
        <taxon>Eukaryota</taxon>
        <taxon>Viridiplantae</taxon>
        <taxon>Streptophyta</taxon>
        <taxon>Embryophyta</taxon>
        <taxon>Marchantiophyta</taxon>
        <taxon>Marchantiopsida</taxon>
        <taxon>Marchantiidae</taxon>
        <taxon>Marchantiales</taxon>
        <taxon>Ricciaceae</taxon>
        <taxon>Riccia</taxon>
    </lineage>
</organism>
<protein>
    <submittedName>
        <fullName evidence="1">Uncharacterized protein</fullName>
    </submittedName>
</protein>
<keyword evidence="2" id="KW-1185">Reference proteome</keyword>
<name>A0ABD3HLZ8_9MARC</name>
<gene>
    <name evidence="1" type="ORF">R1sor_005248</name>
</gene>
<dbReference type="Proteomes" id="UP001633002">
    <property type="component" value="Unassembled WGS sequence"/>
</dbReference>
<dbReference type="EMBL" id="JBJQOH010000003">
    <property type="protein sequence ID" value="KAL3691597.1"/>
    <property type="molecule type" value="Genomic_DNA"/>
</dbReference>
<reference evidence="1 2" key="1">
    <citation type="submission" date="2024-09" db="EMBL/GenBank/DDBJ databases">
        <title>Chromosome-scale assembly of Riccia sorocarpa.</title>
        <authorList>
            <person name="Paukszto L."/>
        </authorList>
    </citation>
    <scope>NUCLEOTIDE SEQUENCE [LARGE SCALE GENOMIC DNA]</scope>
    <source>
        <strain evidence="1">LP-2024</strain>
        <tissue evidence="1">Aerial parts of the thallus</tissue>
    </source>
</reference>
<accession>A0ABD3HLZ8</accession>
<evidence type="ECO:0000313" key="2">
    <source>
        <dbReference type="Proteomes" id="UP001633002"/>
    </source>
</evidence>
<proteinExistence type="predicted"/>
<sequence>MDDDDDDAEDLWDRIYATRQANRGHFYLRRGSVLLPWQKRSEARKNAPASRQESLWLMLALLPPPAGLAVGSLLQQQQAPSQDG</sequence>